<organism evidence="1">
    <name type="scientific">marine sediment metagenome</name>
    <dbReference type="NCBI Taxonomy" id="412755"/>
    <lineage>
        <taxon>unclassified sequences</taxon>
        <taxon>metagenomes</taxon>
        <taxon>ecological metagenomes</taxon>
    </lineage>
</organism>
<dbReference type="EMBL" id="LAZR01001901">
    <property type="protein sequence ID" value="KKN37340.1"/>
    <property type="molecule type" value="Genomic_DNA"/>
</dbReference>
<accession>A0A0F9Q0D4</accession>
<comment type="caution">
    <text evidence="1">The sequence shown here is derived from an EMBL/GenBank/DDBJ whole genome shotgun (WGS) entry which is preliminary data.</text>
</comment>
<sequence>MFFLCIILKNVFYSLSDNLILNKSKNNINREQGVKKAI</sequence>
<protein>
    <submittedName>
        <fullName evidence="1">Uncharacterized protein</fullName>
    </submittedName>
</protein>
<proteinExistence type="predicted"/>
<reference evidence="1" key="1">
    <citation type="journal article" date="2015" name="Nature">
        <title>Complex archaea that bridge the gap between prokaryotes and eukaryotes.</title>
        <authorList>
            <person name="Spang A."/>
            <person name="Saw J.H."/>
            <person name="Jorgensen S.L."/>
            <person name="Zaremba-Niedzwiedzka K."/>
            <person name="Martijn J."/>
            <person name="Lind A.E."/>
            <person name="van Eijk R."/>
            <person name="Schleper C."/>
            <person name="Guy L."/>
            <person name="Ettema T.J."/>
        </authorList>
    </citation>
    <scope>NUCLEOTIDE SEQUENCE</scope>
</reference>
<gene>
    <name evidence="1" type="ORF">LCGC14_0764560</name>
</gene>
<dbReference type="AlphaFoldDB" id="A0A0F9Q0D4"/>
<evidence type="ECO:0000313" key="1">
    <source>
        <dbReference type="EMBL" id="KKN37340.1"/>
    </source>
</evidence>
<name>A0A0F9Q0D4_9ZZZZ</name>